<organism evidence="2 3">
    <name type="scientific">Sphenodon punctatus</name>
    <name type="common">Tuatara</name>
    <name type="synonym">Hatteria punctata</name>
    <dbReference type="NCBI Taxonomy" id="8508"/>
    <lineage>
        <taxon>Eukaryota</taxon>
        <taxon>Metazoa</taxon>
        <taxon>Chordata</taxon>
        <taxon>Craniata</taxon>
        <taxon>Vertebrata</taxon>
        <taxon>Euteleostomi</taxon>
        <taxon>Lepidosauria</taxon>
        <taxon>Sphenodontia</taxon>
        <taxon>Sphenodontidae</taxon>
        <taxon>Sphenodon</taxon>
    </lineage>
</organism>
<dbReference type="OMA" id="RYMATFQ"/>
<dbReference type="GO" id="GO:0005737">
    <property type="term" value="C:cytoplasm"/>
    <property type="evidence" value="ECO:0007669"/>
    <property type="project" value="TreeGrafter"/>
</dbReference>
<reference evidence="2" key="2">
    <citation type="submission" date="2025-09" db="UniProtKB">
        <authorList>
            <consortium name="Ensembl"/>
        </authorList>
    </citation>
    <scope>IDENTIFICATION</scope>
</reference>
<dbReference type="Ensembl" id="ENSSPUT00000023450.1">
    <property type="protein sequence ID" value="ENSSPUP00000022005.1"/>
    <property type="gene ID" value="ENSSPUG00000016893.1"/>
</dbReference>
<dbReference type="PROSITE" id="PS50076">
    <property type="entry name" value="DNAJ_2"/>
    <property type="match status" value="1"/>
</dbReference>
<keyword evidence="3" id="KW-1185">Reference proteome</keyword>
<protein>
    <recommendedName>
        <fullName evidence="1">J domain-containing protein</fullName>
    </recommendedName>
</protein>
<dbReference type="GO" id="GO:0044183">
    <property type="term" value="F:protein folding chaperone"/>
    <property type="evidence" value="ECO:0007669"/>
    <property type="project" value="TreeGrafter"/>
</dbReference>
<evidence type="ECO:0000313" key="3">
    <source>
        <dbReference type="Proteomes" id="UP000694392"/>
    </source>
</evidence>
<feature type="domain" description="J" evidence="1">
    <location>
        <begin position="3"/>
        <end position="77"/>
    </location>
</feature>
<reference evidence="2" key="1">
    <citation type="submission" date="2025-08" db="UniProtKB">
        <authorList>
            <consortium name="Ensembl"/>
        </authorList>
    </citation>
    <scope>IDENTIFICATION</scope>
</reference>
<evidence type="ECO:0000259" key="1">
    <source>
        <dbReference type="PROSITE" id="PS50076"/>
    </source>
</evidence>
<dbReference type="GO" id="GO:0005634">
    <property type="term" value="C:nucleus"/>
    <property type="evidence" value="ECO:0007669"/>
    <property type="project" value="TreeGrafter"/>
</dbReference>
<sequence length="97" mass="10944">MVNYYEILGVKKNASADDIKKAYRKLALQVHPDKNPGHQETAERKFIEVSKAYEVLSDSSSGCQPSRQTRAPWTSTPGLNTLLHWWSSWMFQSTSGG</sequence>
<dbReference type="SUPFAM" id="SSF46565">
    <property type="entry name" value="Chaperone J-domain"/>
    <property type="match status" value="1"/>
</dbReference>
<dbReference type="InterPro" id="IPR001623">
    <property type="entry name" value="DnaJ_domain"/>
</dbReference>
<dbReference type="PANTHER" id="PTHR43948">
    <property type="entry name" value="DNAJ HOMOLOG SUBFAMILY B"/>
    <property type="match status" value="1"/>
</dbReference>
<dbReference type="GO" id="GO:0051082">
    <property type="term" value="F:unfolded protein binding"/>
    <property type="evidence" value="ECO:0007669"/>
    <property type="project" value="TreeGrafter"/>
</dbReference>
<dbReference type="PANTHER" id="PTHR43948:SF10">
    <property type="entry name" value="MRJ, ISOFORM E"/>
    <property type="match status" value="1"/>
</dbReference>
<name>A0A8D0HNX2_SPHPU</name>
<dbReference type="Pfam" id="PF00226">
    <property type="entry name" value="DnaJ"/>
    <property type="match status" value="1"/>
</dbReference>
<dbReference type="PRINTS" id="PR00625">
    <property type="entry name" value="JDOMAIN"/>
</dbReference>
<evidence type="ECO:0000313" key="2">
    <source>
        <dbReference type="Ensembl" id="ENSSPUP00000022005.1"/>
    </source>
</evidence>
<dbReference type="Proteomes" id="UP000694392">
    <property type="component" value="Unplaced"/>
</dbReference>
<dbReference type="CDD" id="cd06257">
    <property type="entry name" value="DnaJ"/>
    <property type="match status" value="1"/>
</dbReference>
<dbReference type="GeneTree" id="ENSGT00940000163788"/>
<dbReference type="SMART" id="SM00271">
    <property type="entry name" value="DnaJ"/>
    <property type="match status" value="1"/>
</dbReference>
<dbReference type="GO" id="GO:0051087">
    <property type="term" value="F:protein-folding chaperone binding"/>
    <property type="evidence" value="ECO:0007669"/>
    <property type="project" value="TreeGrafter"/>
</dbReference>
<dbReference type="InterPro" id="IPR036869">
    <property type="entry name" value="J_dom_sf"/>
</dbReference>
<proteinExistence type="predicted"/>
<accession>A0A8D0HNX2</accession>
<dbReference type="AlphaFoldDB" id="A0A8D0HNX2"/>
<dbReference type="Gene3D" id="1.10.287.110">
    <property type="entry name" value="DnaJ domain"/>
    <property type="match status" value="1"/>
</dbReference>